<proteinExistence type="predicted"/>
<reference evidence="2" key="1">
    <citation type="journal article" date="2022" name="Mol. Ecol. Resour.">
        <title>The genomes of chicory, endive, great burdock and yacon provide insights into Asteraceae palaeo-polyploidization history and plant inulin production.</title>
        <authorList>
            <person name="Fan W."/>
            <person name="Wang S."/>
            <person name="Wang H."/>
            <person name="Wang A."/>
            <person name="Jiang F."/>
            <person name="Liu H."/>
            <person name="Zhao H."/>
            <person name="Xu D."/>
            <person name="Zhang Y."/>
        </authorList>
    </citation>
    <scope>NUCLEOTIDE SEQUENCE [LARGE SCALE GENOMIC DNA]</scope>
    <source>
        <strain evidence="2">cv. Yunnan</strain>
    </source>
</reference>
<name>A0ACB9DA19_9ASTR</name>
<keyword evidence="2" id="KW-1185">Reference proteome</keyword>
<sequence>MPAAARSSTECHLMWPFSAFSWHRSLLQTGHIHDFDLLIISDVVGRSDGGGCGVVEEDGGGGVDFEPCLPLKPSFNIVICFQLSGMVNVHCKESTDSIIQRKK</sequence>
<reference evidence="1 2" key="2">
    <citation type="journal article" date="2022" name="Mol. Ecol. Resour.">
        <title>The genomes of chicory, endive, great burdock and yacon provide insights into Asteraceae paleo-polyploidization history and plant inulin production.</title>
        <authorList>
            <person name="Fan W."/>
            <person name="Wang S."/>
            <person name="Wang H."/>
            <person name="Wang A."/>
            <person name="Jiang F."/>
            <person name="Liu H."/>
            <person name="Zhao H."/>
            <person name="Xu D."/>
            <person name="Zhang Y."/>
        </authorList>
    </citation>
    <scope>NUCLEOTIDE SEQUENCE [LARGE SCALE GENOMIC DNA]</scope>
    <source>
        <strain evidence="2">cv. Yunnan</strain>
        <tissue evidence="1">Leaves</tissue>
    </source>
</reference>
<protein>
    <submittedName>
        <fullName evidence="1">Uncharacterized protein</fullName>
    </submittedName>
</protein>
<dbReference type="Proteomes" id="UP001056120">
    <property type="component" value="Linkage Group LG20"/>
</dbReference>
<dbReference type="EMBL" id="CM042037">
    <property type="protein sequence ID" value="KAI3743126.1"/>
    <property type="molecule type" value="Genomic_DNA"/>
</dbReference>
<organism evidence="1 2">
    <name type="scientific">Smallanthus sonchifolius</name>
    <dbReference type="NCBI Taxonomy" id="185202"/>
    <lineage>
        <taxon>Eukaryota</taxon>
        <taxon>Viridiplantae</taxon>
        <taxon>Streptophyta</taxon>
        <taxon>Embryophyta</taxon>
        <taxon>Tracheophyta</taxon>
        <taxon>Spermatophyta</taxon>
        <taxon>Magnoliopsida</taxon>
        <taxon>eudicotyledons</taxon>
        <taxon>Gunneridae</taxon>
        <taxon>Pentapetalae</taxon>
        <taxon>asterids</taxon>
        <taxon>campanulids</taxon>
        <taxon>Asterales</taxon>
        <taxon>Asteraceae</taxon>
        <taxon>Asteroideae</taxon>
        <taxon>Heliantheae alliance</taxon>
        <taxon>Millerieae</taxon>
        <taxon>Smallanthus</taxon>
    </lineage>
</organism>
<evidence type="ECO:0000313" key="1">
    <source>
        <dbReference type="EMBL" id="KAI3743126.1"/>
    </source>
</evidence>
<evidence type="ECO:0000313" key="2">
    <source>
        <dbReference type="Proteomes" id="UP001056120"/>
    </source>
</evidence>
<accession>A0ACB9DA19</accession>
<comment type="caution">
    <text evidence="1">The sequence shown here is derived from an EMBL/GenBank/DDBJ whole genome shotgun (WGS) entry which is preliminary data.</text>
</comment>
<gene>
    <name evidence="1" type="ORF">L1987_60829</name>
</gene>